<accession>A0A7M1RU24</accession>
<dbReference type="KEGG" id="vg:65131340"/>
<protein>
    <submittedName>
        <fullName evidence="2">Peptidase</fullName>
    </submittedName>
</protein>
<reference evidence="2 3" key="1">
    <citation type="submission" date="2020-07" db="EMBL/GenBank/DDBJ databases">
        <title>Taxonomic proposal: Crassvirales, a new order of highly abundant and diverse bacterial viruses.</title>
        <authorList>
            <person name="Shkoporov A.N."/>
            <person name="Stockdale S.R."/>
            <person name="Guerin E."/>
            <person name="Ross R.P."/>
            <person name="Hill C."/>
        </authorList>
    </citation>
    <scope>NUCLEOTIDE SEQUENCE [LARGE SCALE GENOMIC DNA]</scope>
</reference>
<dbReference type="EMBL" id="MT774403">
    <property type="protein sequence ID" value="QOR57401.1"/>
    <property type="molecule type" value="Genomic_DNA"/>
</dbReference>
<dbReference type="Gene3D" id="3.30.1380.10">
    <property type="match status" value="1"/>
</dbReference>
<evidence type="ECO:0000313" key="3">
    <source>
        <dbReference type="Proteomes" id="UP000593598"/>
    </source>
</evidence>
<dbReference type="InterPro" id="IPR013230">
    <property type="entry name" value="Peptidase_M15A_C"/>
</dbReference>
<sequence>MIYFTLKELTRSSAAEANKLDNTPDELAEKNLNTLVDNVLDPLRELYGKPIRVTSGYRSPAVNRSVNGATSSQHALGEAADISVDSKEENKKLFNLIKDNLPYDLLINEYDYSWVHVSYRNGRLRKLILSIGNNIAYK</sequence>
<dbReference type="Proteomes" id="UP000593598">
    <property type="component" value="Segment"/>
</dbReference>
<name>A0A7M1RU24_9CAUD</name>
<feature type="domain" description="Peptidase M15A C-terminal" evidence="1">
    <location>
        <begin position="3"/>
        <end position="118"/>
    </location>
</feature>
<dbReference type="InterPro" id="IPR009045">
    <property type="entry name" value="Zn_M74/Hedgehog-like"/>
</dbReference>
<dbReference type="GeneID" id="65131340"/>
<dbReference type="SUPFAM" id="SSF55166">
    <property type="entry name" value="Hedgehog/DD-peptidase"/>
    <property type="match status" value="1"/>
</dbReference>
<evidence type="ECO:0000313" key="2">
    <source>
        <dbReference type="EMBL" id="QOR57401.1"/>
    </source>
</evidence>
<keyword evidence="3" id="KW-1185">Reference proteome</keyword>
<dbReference type="RefSeq" id="YP_010112853.1">
    <property type="nucleotide sequence ID" value="NC_055896.1"/>
</dbReference>
<proteinExistence type="predicted"/>
<organism evidence="2 3">
    <name type="scientific">uncultured phage cr113_1</name>
    <dbReference type="NCBI Taxonomy" id="2772087"/>
    <lineage>
        <taxon>Viruses</taxon>
        <taxon>Duplodnaviria</taxon>
        <taxon>Heunggongvirae</taxon>
        <taxon>Uroviricota</taxon>
        <taxon>Caudoviricetes</taxon>
        <taxon>Crassvirales</taxon>
        <taxon>Suoliviridae</taxon>
        <taxon>Loutivirinae</taxon>
        <taxon>Buchavirus</taxon>
        <taxon>Buchavirus coli</taxon>
    </lineage>
</organism>
<dbReference type="Pfam" id="PF08291">
    <property type="entry name" value="Peptidase_M15_3"/>
    <property type="match status" value="1"/>
</dbReference>
<evidence type="ECO:0000259" key="1">
    <source>
        <dbReference type="Pfam" id="PF08291"/>
    </source>
</evidence>